<dbReference type="Pfam" id="PF00698">
    <property type="entry name" value="Acyl_transf_1"/>
    <property type="match status" value="1"/>
</dbReference>
<evidence type="ECO:0000256" key="4">
    <source>
        <dbReference type="SAM" id="MobiDB-lite"/>
    </source>
</evidence>
<dbReference type="SUPFAM" id="SSF55048">
    <property type="entry name" value="Probable ACP-binding domain of malonyl-CoA ACP transacylase"/>
    <property type="match status" value="1"/>
</dbReference>
<dbReference type="Proteomes" id="UP001500655">
    <property type="component" value="Unassembled WGS sequence"/>
</dbReference>
<dbReference type="PROSITE" id="PS50075">
    <property type="entry name" value="CARRIER"/>
    <property type="match status" value="1"/>
</dbReference>
<dbReference type="PANTHER" id="PTHR43775">
    <property type="entry name" value="FATTY ACID SYNTHASE"/>
    <property type="match status" value="1"/>
</dbReference>
<dbReference type="Pfam" id="PF16197">
    <property type="entry name" value="KAsynt_C_assoc"/>
    <property type="match status" value="1"/>
</dbReference>
<organism evidence="7 8">
    <name type="scientific">Luedemannella helvata</name>
    <dbReference type="NCBI Taxonomy" id="349315"/>
    <lineage>
        <taxon>Bacteria</taxon>
        <taxon>Bacillati</taxon>
        <taxon>Actinomycetota</taxon>
        <taxon>Actinomycetes</taxon>
        <taxon>Micromonosporales</taxon>
        <taxon>Micromonosporaceae</taxon>
        <taxon>Luedemannella</taxon>
    </lineage>
</organism>
<dbReference type="RefSeq" id="WP_344085160.1">
    <property type="nucleotide sequence ID" value="NZ_BAAALS010000024.1"/>
</dbReference>
<dbReference type="InterPro" id="IPR018201">
    <property type="entry name" value="Ketoacyl_synth_AS"/>
</dbReference>
<feature type="region of interest" description="Disordered" evidence="4">
    <location>
        <begin position="1"/>
        <end position="22"/>
    </location>
</feature>
<dbReference type="Gene3D" id="3.30.70.3290">
    <property type="match status" value="1"/>
</dbReference>
<evidence type="ECO:0000259" key="5">
    <source>
        <dbReference type="PROSITE" id="PS50075"/>
    </source>
</evidence>
<name>A0ABN2KWI1_9ACTN</name>
<dbReference type="InterPro" id="IPR050091">
    <property type="entry name" value="PKS_NRPS_Biosynth_Enz"/>
</dbReference>
<dbReference type="PANTHER" id="PTHR43775:SF37">
    <property type="entry name" value="SI:DKEY-61P9.11"/>
    <property type="match status" value="1"/>
</dbReference>
<dbReference type="Pfam" id="PF02801">
    <property type="entry name" value="Ketoacyl-synt_C"/>
    <property type="match status" value="1"/>
</dbReference>
<evidence type="ECO:0000313" key="7">
    <source>
        <dbReference type="EMBL" id="GAA1768037.1"/>
    </source>
</evidence>
<dbReference type="InterPro" id="IPR006162">
    <property type="entry name" value="Ppantetheine_attach_site"/>
</dbReference>
<dbReference type="SMART" id="SM00823">
    <property type="entry name" value="PKS_PP"/>
    <property type="match status" value="1"/>
</dbReference>
<dbReference type="InterPro" id="IPR016036">
    <property type="entry name" value="Malonyl_transacylase_ACP-bd"/>
</dbReference>
<feature type="domain" description="Carrier" evidence="5">
    <location>
        <begin position="912"/>
        <end position="987"/>
    </location>
</feature>
<dbReference type="SUPFAM" id="SSF52151">
    <property type="entry name" value="FabD/lysophospholipase-like"/>
    <property type="match status" value="1"/>
</dbReference>
<evidence type="ECO:0000313" key="8">
    <source>
        <dbReference type="Proteomes" id="UP001500655"/>
    </source>
</evidence>
<dbReference type="SUPFAM" id="SSF53901">
    <property type="entry name" value="Thiolase-like"/>
    <property type="match status" value="1"/>
</dbReference>
<dbReference type="SMART" id="SM00825">
    <property type="entry name" value="PKS_KS"/>
    <property type="match status" value="1"/>
</dbReference>
<dbReference type="PROSITE" id="PS00606">
    <property type="entry name" value="KS3_1"/>
    <property type="match status" value="1"/>
</dbReference>
<reference evidence="7 8" key="1">
    <citation type="journal article" date="2019" name="Int. J. Syst. Evol. Microbiol.">
        <title>The Global Catalogue of Microorganisms (GCM) 10K type strain sequencing project: providing services to taxonomists for standard genome sequencing and annotation.</title>
        <authorList>
            <consortium name="The Broad Institute Genomics Platform"/>
            <consortium name="The Broad Institute Genome Sequencing Center for Infectious Disease"/>
            <person name="Wu L."/>
            <person name="Ma J."/>
        </authorList>
    </citation>
    <scope>NUCLEOTIDE SEQUENCE [LARGE SCALE GENOMIC DNA]</scope>
    <source>
        <strain evidence="7 8">JCM 13249</strain>
    </source>
</reference>
<evidence type="ECO:0000256" key="2">
    <source>
        <dbReference type="ARBA" id="ARBA00022553"/>
    </source>
</evidence>
<dbReference type="CDD" id="cd00833">
    <property type="entry name" value="PKS"/>
    <property type="match status" value="1"/>
</dbReference>
<dbReference type="InterPro" id="IPR009081">
    <property type="entry name" value="PP-bd_ACP"/>
</dbReference>
<dbReference type="InterPro" id="IPR014043">
    <property type="entry name" value="Acyl_transferase_dom"/>
</dbReference>
<feature type="domain" description="Ketosynthase family 3 (KS3)" evidence="6">
    <location>
        <begin position="26"/>
        <end position="436"/>
    </location>
</feature>
<sequence length="994" mass="103557">MTAEVWHGGGTGGRPDPRLWDGPDPADQVAIVGMAGRFPGAADVAGFWANLCAGVEAVTAPDGGPESDRYGALADADCFDAPFFGYTPNEALMLDPQHRVFLEVAYQALEDAGCHPARYAGSVGLFAGGSITSYPQVLQSNLGRLPFLDPWQIRLSTGGDFLTTRVAHRLGLRGPVCTVLSACSTSLVAIHLAAQAVLNGECDVALAGGATVHVPPPTGMYVEGGILSPRGRCSAFDADADGTVGGSAAALIVLRPLADALEAGDRIYATLLGGAVNNDGLDKIGFTAPSVDGQARVIRQAQRAAAVNARTVTYVEAHGTGTPLGDPIEVAALTKAFRQDTTDTGFCALGSVKTNVGHTDAAAGVVSVIKTALSLYHGHLPATLNHTKPNPDIDFDATPFVVTASRMRWQVPAGPRRAGVSALGIGGTNAHLVFEEPPPRPAAPPLVDRDGPELLTFSAADRDAADRLGLALARHLEQHPHVRPADLATSLDHTRVTHPVRRVVVCRDRADAIDLLHGRDPERVRTRTAAAGRDVALLFPGQGVQRVGMAAATYRHEPAFREPFDEVAALVAGHLDGDLTGFVFARDGDERAARALSTMTWGQPAVFAVEYALARWWQAHGVRVGAVLGHSLGAYAAACTAGVMSLPDAVRLVVERGALLGSVTTGAMLGVELPERDVLAVLPATLDVAAVNGPARTTVSGPVDEIERFQADLDARGIGTQRLRIATAGHSSLVEPVLGSFAAVLSELTLRPPQCPVISDTTGDWAAPEDIVTPGYWLRHLRRTVRFSDALGTLLASGNWTVVECGPGTTLSTLGRQHPAAGPHHQFVNSLPHPASPEDDLECALTALGEVWAGGTPVRRARAGRLVDLPPYPFARVPYLVERAGGAVAPPPDAAPAAVVAGAAAGDGTGDGTGDEVVDAVVAAFRSILGVAHVGAHDSFFDLGGDSLVATRVAALLRSTFGVDFSARELFTHRTPQRVAEIVGERRASVDGGA</sequence>
<dbReference type="InterPro" id="IPR032821">
    <property type="entry name" value="PKS_assoc"/>
</dbReference>
<dbReference type="Gene3D" id="3.30.70.250">
    <property type="entry name" value="Malonyl-CoA ACP transacylase, ACP-binding"/>
    <property type="match status" value="1"/>
</dbReference>
<evidence type="ECO:0000256" key="3">
    <source>
        <dbReference type="ARBA" id="ARBA00022679"/>
    </source>
</evidence>
<dbReference type="Gene3D" id="1.10.1200.10">
    <property type="entry name" value="ACP-like"/>
    <property type="match status" value="1"/>
</dbReference>
<dbReference type="InterPro" id="IPR016035">
    <property type="entry name" value="Acyl_Trfase/lysoPLipase"/>
</dbReference>
<dbReference type="EMBL" id="BAAALS010000024">
    <property type="protein sequence ID" value="GAA1768037.1"/>
    <property type="molecule type" value="Genomic_DNA"/>
</dbReference>
<dbReference type="Pfam" id="PF00109">
    <property type="entry name" value="ketoacyl-synt"/>
    <property type="match status" value="1"/>
</dbReference>
<keyword evidence="1" id="KW-0596">Phosphopantetheine</keyword>
<dbReference type="InterPro" id="IPR036736">
    <property type="entry name" value="ACP-like_sf"/>
</dbReference>
<protein>
    <submittedName>
        <fullName evidence="7">Uncharacterized protein</fullName>
    </submittedName>
</protein>
<dbReference type="InterPro" id="IPR001227">
    <property type="entry name" value="Ac_transferase_dom_sf"/>
</dbReference>
<dbReference type="InterPro" id="IPR020841">
    <property type="entry name" value="PKS_Beta-ketoAc_synthase_dom"/>
</dbReference>
<gene>
    <name evidence="7" type="ORF">GCM10009681_43940</name>
</gene>
<keyword evidence="3" id="KW-0808">Transferase</keyword>
<keyword evidence="2" id="KW-0597">Phosphoprotein</keyword>
<dbReference type="SMART" id="SM00827">
    <property type="entry name" value="PKS_AT"/>
    <property type="match status" value="1"/>
</dbReference>
<dbReference type="InterPro" id="IPR014030">
    <property type="entry name" value="Ketoacyl_synth_N"/>
</dbReference>
<proteinExistence type="predicted"/>
<evidence type="ECO:0000259" key="6">
    <source>
        <dbReference type="PROSITE" id="PS52004"/>
    </source>
</evidence>
<dbReference type="Pfam" id="PF00550">
    <property type="entry name" value="PP-binding"/>
    <property type="match status" value="1"/>
</dbReference>
<dbReference type="InterPro" id="IPR014031">
    <property type="entry name" value="Ketoacyl_synth_C"/>
</dbReference>
<dbReference type="PROSITE" id="PS52004">
    <property type="entry name" value="KS3_2"/>
    <property type="match status" value="1"/>
</dbReference>
<dbReference type="InterPro" id="IPR016039">
    <property type="entry name" value="Thiolase-like"/>
</dbReference>
<comment type="caution">
    <text evidence="7">The sequence shown here is derived from an EMBL/GenBank/DDBJ whole genome shotgun (WGS) entry which is preliminary data.</text>
</comment>
<dbReference type="PROSITE" id="PS00012">
    <property type="entry name" value="PHOSPHOPANTETHEINE"/>
    <property type="match status" value="1"/>
</dbReference>
<evidence type="ECO:0000256" key="1">
    <source>
        <dbReference type="ARBA" id="ARBA00022450"/>
    </source>
</evidence>
<dbReference type="Gene3D" id="3.40.366.10">
    <property type="entry name" value="Malonyl-Coenzyme A Acyl Carrier Protein, domain 2"/>
    <property type="match status" value="1"/>
</dbReference>
<dbReference type="SUPFAM" id="SSF47336">
    <property type="entry name" value="ACP-like"/>
    <property type="match status" value="1"/>
</dbReference>
<accession>A0ABN2KWI1</accession>
<dbReference type="InterPro" id="IPR020806">
    <property type="entry name" value="PKS_PP-bd"/>
</dbReference>
<keyword evidence="8" id="KW-1185">Reference proteome</keyword>
<dbReference type="Gene3D" id="3.40.47.10">
    <property type="match status" value="1"/>
</dbReference>